<dbReference type="InterPro" id="IPR001466">
    <property type="entry name" value="Beta-lactam-related"/>
</dbReference>
<accession>A0A0N7M969</accession>
<evidence type="ECO:0000259" key="1">
    <source>
        <dbReference type="Pfam" id="PF00144"/>
    </source>
</evidence>
<dbReference type="EMBL" id="CYUD01000004">
    <property type="protein sequence ID" value="CUJ95378.1"/>
    <property type="molecule type" value="Genomic_DNA"/>
</dbReference>
<dbReference type="GO" id="GO:0016787">
    <property type="term" value="F:hydrolase activity"/>
    <property type="evidence" value="ECO:0007669"/>
    <property type="project" value="UniProtKB-KW"/>
</dbReference>
<dbReference type="AlphaFoldDB" id="A0A0N7M969"/>
<proteinExistence type="predicted"/>
<feature type="domain" description="Beta-lactamase-related" evidence="1">
    <location>
        <begin position="13"/>
        <end position="396"/>
    </location>
</feature>
<dbReference type="Pfam" id="PF00144">
    <property type="entry name" value="Beta-lactamase"/>
    <property type="match status" value="1"/>
</dbReference>
<gene>
    <name evidence="2" type="primary">estB_2</name>
    <name evidence="2" type="ORF">RUE5091_01531</name>
</gene>
<dbReference type="Proteomes" id="UP000051260">
    <property type="component" value="Unassembled WGS sequence"/>
</dbReference>
<name>A0A0N7M969_9RHOB</name>
<reference evidence="3" key="1">
    <citation type="submission" date="2015-09" db="EMBL/GenBank/DDBJ databases">
        <authorList>
            <person name="Rodrigo-Torres L."/>
            <person name="Arahal D.R."/>
        </authorList>
    </citation>
    <scope>NUCLEOTIDE SEQUENCE [LARGE SCALE GENOMIC DNA]</scope>
    <source>
        <strain evidence="3">CECT 5091</strain>
    </source>
</reference>
<dbReference type="PANTHER" id="PTHR43283:SF3">
    <property type="entry name" value="BETA-LACTAMASE FAMILY PROTEIN (AFU_ORTHOLOGUE AFUA_5G07500)"/>
    <property type="match status" value="1"/>
</dbReference>
<evidence type="ECO:0000313" key="2">
    <source>
        <dbReference type="EMBL" id="CUJ95378.1"/>
    </source>
</evidence>
<dbReference type="InterPro" id="IPR050789">
    <property type="entry name" value="Diverse_Enzym_Activities"/>
</dbReference>
<organism evidence="2 3">
    <name type="scientific">Ruegeria denitrificans</name>
    <dbReference type="NCBI Taxonomy" id="1715692"/>
    <lineage>
        <taxon>Bacteria</taxon>
        <taxon>Pseudomonadati</taxon>
        <taxon>Pseudomonadota</taxon>
        <taxon>Alphaproteobacteria</taxon>
        <taxon>Rhodobacterales</taxon>
        <taxon>Roseobacteraceae</taxon>
        <taxon>Ruegeria</taxon>
    </lineage>
</organism>
<evidence type="ECO:0000313" key="3">
    <source>
        <dbReference type="Proteomes" id="UP000051260"/>
    </source>
</evidence>
<protein>
    <submittedName>
        <fullName evidence="2">Esterase EstB</fullName>
        <ecNumber evidence="2">3.1.1.-</ecNumber>
    </submittedName>
</protein>
<dbReference type="OrthoDB" id="5377981at2"/>
<keyword evidence="3" id="KW-1185">Reference proteome</keyword>
<dbReference type="EC" id="3.1.1.-" evidence="2"/>
<dbReference type="PANTHER" id="PTHR43283">
    <property type="entry name" value="BETA-LACTAMASE-RELATED"/>
    <property type="match status" value="1"/>
</dbReference>
<dbReference type="InterPro" id="IPR012338">
    <property type="entry name" value="Beta-lactam/transpept-like"/>
</dbReference>
<dbReference type="STRING" id="1715692.RUE5091_01531"/>
<dbReference type="RefSeq" id="WP_058281273.1">
    <property type="nucleotide sequence ID" value="NZ_CYUD01000004.1"/>
</dbReference>
<dbReference type="Gene3D" id="3.40.710.10">
    <property type="entry name" value="DD-peptidase/beta-lactamase superfamily"/>
    <property type="match status" value="1"/>
</dbReference>
<dbReference type="SUPFAM" id="SSF56601">
    <property type="entry name" value="beta-lactamase/transpeptidase-like"/>
    <property type="match status" value="1"/>
</dbReference>
<sequence>MTNFDTNRLGRITNWMQRYVDERKYAGSSLLVKHNGSEVYFNACGKRSVEDDLDFQRDTVVRIYSMTKPVTTVALMMLAERGLFHLDAQLSEFLPEFRNMKALIPGAIRLDQIQDAPTPTLHQLLTHTSGLSYPFNPGVLPKAMDEQDLLFKPDQGLLADRVRDLARLPLAFQPGTRWEYSVGIDVIGRVIEVVSGQPLDQFLTQEIFEPLGMQNTAFSVPAGAGDRFASLYTPLAGDAMALNSAETGGDTLRLVDQARRSPFENATTFSGGGGLVSTIDDYSRFAEMLRNRGQVPGQRLLGSKTVDYMMLNHLPGDIASMGPQSFAEQPMEGTGFGLGGAVVINPGRTRVPGSMGDFSWGGMASTFFWIDRANDLTTVFFTQLSPSSSYPSRAELKSLVLGALIE</sequence>
<keyword evidence="2" id="KW-0378">Hydrolase</keyword>